<keyword evidence="2" id="KW-1227">Viral tail protein</keyword>
<dbReference type="EMBL" id="LR796642">
    <property type="protein sequence ID" value="CAB4155673.1"/>
    <property type="molecule type" value="Genomic_DNA"/>
</dbReference>
<accession>A0A6J5N9T2</accession>
<gene>
    <name evidence="4" type="ORF">UFOVP661_11</name>
</gene>
<dbReference type="GO" id="GO:0098015">
    <property type="term" value="C:virus tail"/>
    <property type="evidence" value="ECO:0007669"/>
    <property type="project" value="UniProtKB-KW"/>
</dbReference>
<evidence type="ECO:0000256" key="1">
    <source>
        <dbReference type="ARBA" id="ARBA00004328"/>
    </source>
</evidence>
<dbReference type="PROSITE" id="PS51688">
    <property type="entry name" value="ICA"/>
    <property type="match status" value="1"/>
</dbReference>
<feature type="domain" description="Peptidase S74" evidence="3">
    <location>
        <begin position="433"/>
        <end position="531"/>
    </location>
</feature>
<sequence length="532" mass="53857">MPTATTDNKGLFTPAYQEFAADATGWTEPINTNWEVIDSSFGGTYSPPSLTSASTDITLTATQCQNARIKLTGTATTAKTINLFFPSTLSGSFIIDNSTTGPFTIYVKNAGAGVEFVEAVQNANTQVWVDQATASIYLADSTPINAGTGINITNGDTINLTVPVTVANGGTGATTYTAGQLLIGNSAGGLTPATLTQGSNVTIVNGNGTITISATGSAPSSGVTSIAATSSASGFGLAANVSTGAVTLTYSISSTSSARTSLGLGTMATQAASSVTITGGTLAGMTTARIGTSSALSTAETVSVLAPASTNGVVSKVTTNANYNYVGQNSSGTQTFFVEGNGSVLAGNTTTGAGGPFTGARGRFNNPDEWGLEAYQSSPDDVVYGALAVRVNNIGNPLAQFFFGTGNSTAPLTNTTVGYITTDGSATTYATSSDYRLKENVSSLSDSVAAVKALRPVSYTWKNNPSLGTVSGFIAHEVQAVVPQAVSGKKDAVNPNGSIRAQGIDHSMLVPVLTATIKELIARVEALEAKLA</sequence>
<comment type="subcellular location">
    <subcellularLocation>
        <location evidence="1">Virion</location>
    </subcellularLocation>
</comment>
<organism evidence="4">
    <name type="scientific">uncultured Caudovirales phage</name>
    <dbReference type="NCBI Taxonomy" id="2100421"/>
    <lineage>
        <taxon>Viruses</taxon>
        <taxon>Duplodnaviria</taxon>
        <taxon>Heunggongvirae</taxon>
        <taxon>Uroviricota</taxon>
        <taxon>Caudoviricetes</taxon>
        <taxon>Peduoviridae</taxon>
        <taxon>Maltschvirus</taxon>
        <taxon>Maltschvirus maltsch</taxon>
    </lineage>
</organism>
<evidence type="ECO:0000256" key="2">
    <source>
        <dbReference type="ARBA" id="ARBA00022732"/>
    </source>
</evidence>
<proteinExistence type="predicted"/>
<evidence type="ECO:0000313" key="4">
    <source>
        <dbReference type="EMBL" id="CAB4155673.1"/>
    </source>
</evidence>
<name>A0A6J5N9T2_9CAUD</name>
<keyword evidence="2" id="KW-0946">Virion</keyword>
<evidence type="ECO:0000259" key="3">
    <source>
        <dbReference type="PROSITE" id="PS51688"/>
    </source>
</evidence>
<dbReference type="InterPro" id="IPR030392">
    <property type="entry name" value="S74_ICA"/>
</dbReference>
<dbReference type="Pfam" id="PF13884">
    <property type="entry name" value="Peptidase_S74"/>
    <property type="match status" value="1"/>
</dbReference>
<protein>
    <submittedName>
        <fullName evidence="4">Intramolecular chaperone auto-processing domain containing protein</fullName>
    </submittedName>
</protein>
<reference evidence="4" key="1">
    <citation type="submission" date="2020-04" db="EMBL/GenBank/DDBJ databases">
        <authorList>
            <person name="Chiriac C."/>
            <person name="Salcher M."/>
            <person name="Ghai R."/>
            <person name="Kavagutti S V."/>
        </authorList>
    </citation>
    <scope>NUCLEOTIDE SEQUENCE</scope>
</reference>